<reference evidence="3 4" key="1">
    <citation type="submission" date="2018-05" db="EMBL/GenBank/DDBJ databases">
        <title>Brumimicrobium oceani sp. nov., isolated from coastal sediment.</title>
        <authorList>
            <person name="Kou Y."/>
        </authorList>
    </citation>
    <scope>NUCLEOTIDE SEQUENCE [LARGE SCALE GENOMIC DNA]</scope>
    <source>
        <strain evidence="3 4">C305</strain>
    </source>
</reference>
<evidence type="ECO:0000313" key="3">
    <source>
        <dbReference type="EMBL" id="PWH86615.1"/>
    </source>
</evidence>
<keyword evidence="1" id="KW-0732">Signal</keyword>
<reference evidence="3 4" key="2">
    <citation type="submission" date="2018-05" db="EMBL/GenBank/DDBJ databases">
        <authorList>
            <person name="Lanie J.A."/>
            <person name="Ng W.-L."/>
            <person name="Kazmierczak K.M."/>
            <person name="Andrzejewski T.M."/>
            <person name="Davidsen T.M."/>
            <person name="Wayne K.J."/>
            <person name="Tettelin H."/>
            <person name="Glass J.I."/>
            <person name="Rusch D."/>
            <person name="Podicherti R."/>
            <person name="Tsui H.-C.T."/>
            <person name="Winkler M.E."/>
        </authorList>
    </citation>
    <scope>NUCLEOTIDE SEQUENCE [LARGE SCALE GENOMIC DNA]</scope>
    <source>
        <strain evidence="3 4">C305</strain>
    </source>
</reference>
<proteinExistence type="predicted"/>
<gene>
    <name evidence="3" type="ORF">DIT68_05110</name>
</gene>
<protein>
    <recommendedName>
        <fullName evidence="2">Secretion system C-terminal sorting domain-containing protein</fullName>
    </recommendedName>
</protein>
<dbReference type="AlphaFoldDB" id="A0A2U2XFQ2"/>
<dbReference type="Proteomes" id="UP000245370">
    <property type="component" value="Unassembled WGS sequence"/>
</dbReference>
<dbReference type="NCBIfam" id="TIGR04183">
    <property type="entry name" value="Por_Secre_tail"/>
    <property type="match status" value="1"/>
</dbReference>
<keyword evidence="4" id="KW-1185">Reference proteome</keyword>
<dbReference type="InterPro" id="IPR026444">
    <property type="entry name" value="Secre_tail"/>
</dbReference>
<comment type="caution">
    <text evidence="3">The sequence shown here is derived from an EMBL/GenBank/DDBJ whole genome shotgun (WGS) entry which is preliminary data.</text>
</comment>
<feature type="domain" description="Secretion system C-terminal sorting" evidence="2">
    <location>
        <begin position="501"/>
        <end position="562"/>
    </location>
</feature>
<evidence type="ECO:0000313" key="4">
    <source>
        <dbReference type="Proteomes" id="UP000245370"/>
    </source>
</evidence>
<dbReference type="Pfam" id="PF18962">
    <property type="entry name" value="Por_Secre_tail"/>
    <property type="match status" value="1"/>
</dbReference>
<evidence type="ECO:0000259" key="2">
    <source>
        <dbReference type="Pfam" id="PF18962"/>
    </source>
</evidence>
<dbReference type="EMBL" id="QFRJ01000002">
    <property type="protein sequence ID" value="PWH86615.1"/>
    <property type="molecule type" value="Genomic_DNA"/>
</dbReference>
<evidence type="ECO:0000256" key="1">
    <source>
        <dbReference type="ARBA" id="ARBA00022729"/>
    </source>
</evidence>
<name>A0A2U2XFQ2_9FLAO</name>
<organism evidence="3 4">
    <name type="scientific">Brumimicrobium oceani</name>
    <dbReference type="NCBI Taxonomy" id="2100725"/>
    <lineage>
        <taxon>Bacteria</taxon>
        <taxon>Pseudomonadati</taxon>
        <taxon>Bacteroidota</taxon>
        <taxon>Flavobacteriia</taxon>
        <taxon>Flavobacteriales</taxon>
        <taxon>Crocinitomicaceae</taxon>
        <taxon>Brumimicrobium</taxon>
    </lineage>
</organism>
<accession>A0A2U2XFQ2</accession>
<sequence length="571" mass="64165">MLTKKLQQKTLTMKITTLISVLLISLASFSQGLNGEIALNDDYNQVSENVVVIDEFSYFIKQQSSSGFFTYCDLIKADTAGNIVWNTPITLQSVEYLRGMEIIPSENGGVYILGHARPGCDYGDDNFDFLQKYNASGALIWNRNFLDSDNYDNKMTGLSLGQNNELCISRSSPQESNIYTLNYDGIFLDTLNVNKTYLESIINFTGYSKIAHNGISIFGFDNNGNTISSVDFSSRVKDMEVLNDTLYALTSDSIFSFNTNFQTIESSTIAGYNGYSNLKVGNNKIEFVSQGVNDQFILTVNRQLAINDVLAIPAKIDADQPKDFNDIHFTTTINFNLTSYKSIRHLDFSRESTQDAVINSTDIGIVDIQQTQVSAIHNPGFEGIYTIKLWADVMIKNYGNKTLESCRINHKISPGVCGYTYYTEQFENLNLAPNDSMWVSLGFMHNNTYYFTDSTISLDICVYTSHPNSKTDLNVPNDNYCEEIIFGTLDLLENEIDEVKIYPNPASEFLNIELDKENLSYSIINMQGVLIDNGNVNAKQIDVSKLSSGMYVLQLSSKDGNLNYRKQFLKN</sequence>